<reference evidence="1" key="1">
    <citation type="submission" date="2020-03" db="EMBL/GenBank/DDBJ databases">
        <authorList>
            <person name="Weist P."/>
        </authorList>
    </citation>
    <scope>NUCLEOTIDE SEQUENCE</scope>
</reference>
<keyword evidence="2" id="KW-1185">Reference proteome</keyword>
<dbReference type="AlphaFoldDB" id="A0A9N7Z0U5"/>
<proteinExistence type="predicted"/>
<dbReference type="EMBL" id="CADEAL010003447">
    <property type="protein sequence ID" value="CAB1444792.1"/>
    <property type="molecule type" value="Genomic_DNA"/>
</dbReference>
<protein>
    <submittedName>
        <fullName evidence="1">Uncharacterized protein</fullName>
    </submittedName>
</protein>
<evidence type="ECO:0000313" key="1">
    <source>
        <dbReference type="EMBL" id="CAB1444792.1"/>
    </source>
</evidence>
<organism evidence="1 2">
    <name type="scientific">Pleuronectes platessa</name>
    <name type="common">European plaice</name>
    <dbReference type="NCBI Taxonomy" id="8262"/>
    <lineage>
        <taxon>Eukaryota</taxon>
        <taxon>Metazoa</taxon>
        <taxon>Chordata</taxon>
        <taxon>Craniata</taxon>
        <taxon>Vertebrata</taxon>
        <taxon>Euteleostomi</taxon>
        <taxon>Actinopterygii</taxon>
        <taxon>Neopterygii</taxon>
        <taxon>Teleostei</taxon>
        <taxon>Neoteleostei</taxon>
        <taxon>Acanthomorphata</taxon>
        <taxon>Carangaria</taxon>
        <taxon>Pleuronectiformes</taxon>
        <taxon>Pleuronectoidei</taxon>
        <taxon>Pleuronectidae</taxon>
        <taxon>Pleuronectes</taxon>
    </lineage>
</organism>
<sequence length="66" mass="6999">MGCVVGLVVSDGGLYSVLASWSDTVCGVSLPAFLGNLSRRVALRVNSPFLLPFHKDKHVAPDSDAR</sequence>
<evidence type="ECO:0000313" key="2">
    <source>
        <dbReference type="Proteomes" id="UP001153269"/>
    </source>
</evidence>
<comment type="caution">
    <text evidence="1">The sequence shown here is derived from an EMBL/GenBank/DDBJ whole genome shotgun (WGS) entry which is preliminary data.</text>
</comment>
<name>A0A9N7Z0U5_PLEPL</name>
<accession>A0A9N7Z0U5</accession>
<dbReference type="Proteomes" id="UP001153269">
    <property type="component" value="Unassembled WGS sequence"/>
</dbReference>
<gene>
    <name evidence="1" type="ORF">PLEPLA_LOCUS32510</name>
</gene>